<dbReference type="STRING" id="1641165.XM38_15415"/>
<dbReference type="SUPFAM" id="SSF53822">
    <property type="entry name" value="Periplasmic binding protein-like I"/>
    <property type="match status" value="1"/>
</dbReference>
<keyword evidence="3" id="KW-0732">Signal</keyword>
<evidence type="ECO:0000256" key="5">
    <source>
        <dbReference type="SAM" id="Phobius"/>
    </source>
</evidence>
<evidence type="ECO:0000259" key="6">
    <source>
        <dbReference type="Pfam" id="PF13458"/>
    </source>
</evidence>
<keyword evidence="8" id="KW-1185">Reference proteome</keyword>
<dbReference type="PRINTS" id="PR00337">
    <property type="entry name" value="LEUILEVALBP"/>
</dbReference>
<evidence type="ECO:0000313" key="8">
    <source>
        <dbReference type="Proteomes" id="UP000191901"/>
    </source>
</evidence>
<dbReference type="GO" id="GO:0006865">
    <property type="term" value="P:amino acid transport"/>
    <property type="evidence" value="ECO:0007669"/>
    <property type="project" value="UniProtKB-KW"/>
</dbReference>
<keyword evidence="5" id="KW-0812">Transmembrane</keyword>
<dbReference type="AlphaFoldDB" id="A0A1Z3HGL0"/>
<name>A0A1Z3HGL0_9CYAN</name>
<evidence type="ECO:0000256" key="4">
    <source>
        <dbReference type="ARBA" id="ARBA00022970"/>
    </source>
</evidence>
<sequence>MVRRSKGPPPIVYILIGLAIVGGGYWFFNRQGETDTESITSSGSTPDPAVTEESRISAGEHILISTDALGIENPAFGSAKQQGVRALANGEFEQAAQAFRSARQLYRNDPETLIYLNNAEIGDGSAHQVAVLVPVDVNTAPFSLEMLRGFAQAQHEVNQRGGINGEPLKLIVADDNDDPNIARQVISELATNSDILAVMGHWSSQVTLAVAPIYADNQLVLISPVSTSPDISGISDYVFRIIPNNAIVGRTMADYLLSQASIRNMIVAHDPTSQYSQSLKTEFVSAVSARGGQVVGEWDLSTSGFRPQRLIQDALDQAAGALTLIPSPDTVDRALQLVTVNQRRLQLVGDIGNLYGLKTLEVSGQNAVGMVLPIPWHIQGDPNAPFVQASRQLWGADVNWATAMAYDASQALIEAIAQAPSRTGIQQALASDTFEAEGVQGPIRFTPAGDRRGGLQLVEVQPANPSRSGTGYDFVPISQ</sequence>
<dbReference type="KEGG" id="hhg:XM38_003120"/>
<feature type="domain" description="Leucine-binding protein" evidence="6">
    <location>
        <begin position="128"/>
        <end position="451"/>
    </location>
</feature>
<keyword evidence="5" id="KW-1133">Transmembrane helix</keyword>
<gene>
    <name evidence="7" type="ORF">XM38_003120</name>
</gene>
<dbReference type="Proteomes" id="UP000191901">
    <property type="component" value="Chromosome"/>
</dbReference>
<dbReference type="InterPro" id="IPR028082">
    <property type="entry name" value="Peripla_BP_I"/>
</dbReference>
<proteinExistence type="inferred from homology"/>
<organism evidence="7 8">
    <name type="scientific">Halomicronema hongdechloris C2206</name>
    <dbReference type="NCBI Taxonomy" id="1641165"/>
    <lineage>
        <taxon>Bacteria</taxon>
        <taxon>Bacillati</taxon>
        <taxon>Cyanobacteriota</taxon>
        <taxon>Cyanophyceae</taxon>
        <taxon>Nodosilineales</taxon>
        <taxon>Nodosilineaceae</taxon>
        <taxon>Halomicronema</taxon>
    </lineage>
</organism>
<dbReference type="InterPro" id="IPR028081">
    <property type="entry name" value="Leu-bd"/>
</dbReference>
<evidence type="ECO:0000256" key="3">
    <source>
        <dbReference type="ARBA" id="ARBA00022729"/>
    </source>
</evidence>
<comment type="similarity">
    <text evidence="1">Belongs to the leucine-binding protein family.</text>
</comment>
<protein>
    <submittedName>
        <fullName evidence="7">Amino acid/amide ABC transporter substrate-binding protein, HAAT family</fullName>
    </submittedName>
</protein>
<dbReference type="PANTHER" id="PTHR30483:SF6">
    <property type="entry name" value="PERIPLASMIC BINDING PROTEIN OF ABC TRANSPORTER FOR NATURAL AMINO ACIDS"/>
    <property type="match status" value="1"/>
</dbReference>
<dbReference type="RefSeq" id="WP_088428897.1">
    <property type="nucleotide sequence ID" value="NZ_CP021983.2"/>
</dbReference>
<keyword evidence="4" id="KW-0029">Amino-acid transport</keyword>
<dbReference type="Pfam" id="PF13458">
    <property type="entry name" value="Peripla_BP_6"/>
    <property type="match status" value="1"/>
</dbReference>
<reference evidence="7 8" key="1">
    <citation type="journal article" date="2016" name="Biochim. Biophys. Acta">
        <title>Characterization of red-shifted phycobilisomes isolated from the chlorophyll f-containing cyanobacterium Halomicronema hongdechloris.</title>
        <authorList>
            <person name="Li Y."/>
            <person name="Lin Y."/>
            <person name="Garvey C.J."/>
            <person name="Birch D."/>
            <person name="Corkery R.W."/>
            <person name="Loughlin P.C."/>
            <person name="Scheer H."/>
            <person name="Willows R.D."/>
            <person name="Chen M."/>
        </authorList>
    </citation>
    <scope>NUCLEOTIDE SEQUENCE [LARGE SCALE GENOMIC DNA]</scope>
    <source>
        <strain evidence="7 8">C2206</strain>
    </source>
</reference>
<evidence type="ECO:0000256" key="1">
    <source>
        <dbReference type="ARBA" id="ARBA00010062"/>
    </source>
</evidence>
<evidence type="ECO:0000256" key="2">
    <source>
        <dbReference type="ARBA" id="ARBA00022448"/>
    </source>
</evidence>
<dbReference type="OrthoDB" id="446586at2"/>
<dbReference type="EMBL" id="CP021983">
    <property type="protein sequence ID" value="ASC69385.1"/>
    <property type="molecule type" value="Genomic_DNA"/>
</dbReference>
<dbReference type="InterPro" id="IPR000709">
    <property type="entry name" value="Leu_Ile_Val-bd"/>
</dbReference>
<feature type="transmembrane region" description="Helical" evidence="5">
    <location>
        <begin position="12"/>
        <end position="28"/>
    </location>
</feature>
<accession>A0A1Z3HGL0</accession>
<dbReference type="PANTHER" id="PTHR30483">
    <property type="entry name" value="LEUCINE-SPECIFIC-BINDING PROTEIN"/>
    <property type="match status" value="1"/>
</dbReference>
<keyword evidence="2" id="KW-0813">Transport</keyword>
<keyword evidence="5" id="KW-0472">Membrane</keyword>
<dbReference type="Gene3D" id="3.40.50.2300">
    <property type="match status" value="2"/>
</dbReference>
<dbReference type="CDD" id="cd06268">
    <property type="entry name" value="PBP1_ABC_transporter_LIVBP-like"/>
    <property type="match status" value="1"/>
</dbReference>
<dbReference type="InterPro" id="IPR051010">
    <property type="entry name" value="BCAA_transport"/>
</dbReference>
<evidence type="ECO:0000313" key="7">
    <source>
        <dbReference type="EMBL" id="ASC69385.1"/>
    </source>
</evidence>